<dbReference type="KEGG" id="shv:AAT16_09975"/>
<dbReference type="RefSeq" id="WP_046790676.1">
    <property type="nucleotide sequence ID" value="NZ_CP011366.1"/>
</dbReference>
<evidence type="ECO:0000313" key="5">
    <source>
        <dbReference type="Proteomes" id="UP000183090"/>
    </source>
</evidence>
<dbReference type="Pfam" id="PF06983">
    <property type="entry name" value="3-dmu-9_3-mt"/>
    <property type="match status" value="1"/>
</dbReference>
<dbReference type="CDD" id="cd06588">
    <property type="entry name" value="PhnB_like"/>
    <property type="match status" value="1"/>
</dbReference>
<evidence type="ECO:0000313" key="4">
    <source>
        <dbReference type="Proteomes" id="UP000034029"/>
    </source>
</evidence>
<protein>
    <submittedName>
        <fullName evidence="3">PhnB protein</fullName>
    </submittedName>
</protein>
<dbReference type="InterPro" id="IPR028973">
    <property type="entry name" value="PhnB-like"/>
</dbReference>
<accession>A0A0F7HN62</accession>
<dbReference type="EMBL" id="FOTB01000005">
    <property type="protein sequence ID" value="SFK90833.1"/>
    <property type="molecule type" value="Genomic_DNA"/>
</dbReference>
<dbReference type="Gene3D" id="3.10.180.10">
    <property type="entry name" value="2,3-Dihydroxybiphenyl 1,2-Dioxygenase, domain 1"/>
    <property type="match status" value="1"/>
</dbReference>
<reference evidence="2 4" key="1">
    <citation type="journal article" date="2015" name="Int. J. Syst. Evol. Microbiol.">
        <title>Complete genome sequence of Salinicoccus halodurans H3B36, isolated from the Qaidam Basin in China.</title>
        <authorList>
            <person name="Jiang K."/>
            <person name="Xue Y."/>
            <person name="Ma Y."/>
        </authorList>
    </citation>
    <scope>NUCLEOTIDE SEQUENCE [LARGE SCALE GENOMIC DNA]</scope>
    <source>
        <strain evidence="2 4">H3B36</strain>
    </source>
</reference>
<organism evidence="3 5">
    <name type="scientific">Salinicoccus halodurans</name>
    <dbReference type="NCBI Taxonomy" id="407035"/>
    <lineage>
        <taxon>Bacteria</taxon>
        <taxon>Bacillati</taxon>
        <taxon>Bacillota</taxon>
        <taxon>Bacilli</taxon>
        <taxon>Bacillales</taxon>
        <taxon>Staphylococcaceae</taxon>
        <taxon>Salinicoccus</taxon>
    </lineage>
</organism>
<dbReference type="OrthoDB" id="9795306at2"/>
<proteinExistence type="predicted"/>
<evidence type="ECO:0000313" key="3">
    <source>
        <dbReference type="EMBL" id="SFK90833.1"/>
    </source>
</evidence>
<dbReference type="InterPro" id="IPR029068">
    <property type="entry name" value="Glyas_Bleomycin-R_OHBP_Dase"/>
</dbReference>
<keyword evidence="4" id="KW-1185">Reference proteome</keyword>
<dbReference type="Proteomes" id="UP000034029">
    <property type="component" value="Chromosome"/>
</dbReference>
<dbReference type="PANTHER" id="PTHR33990">
    <property type="entry name" value="PROTEIN YJDN-RELATED"/>
    <property type="match status" value="1"/>
</dbReference>
<reference evidence="3 5" key="3">
    <citation type="submission" date="2016-10" db="EMBL/GenBank/DDBJ databases">
        <authorList>
            <person name="Varghese N."/>
            <person name="Submissions S."/>
        </authorList>
    </citation>
    <scope>NUCLEOTIDE SEQUENCE [LARGE SCALE GENOMIC DNA]</scope>
    <source>
        <strain evidence="3 5">CGMCC 1.6501</strain>
    </source>
</reference>
<feature type="domain" description="PhnB-like" evidence="1">
    <location>
        <begin position="3"/>
        <end position="131"/>
    </location>
</feature>
<dbReference type="SUPFAM" id="SSF54593">
    <property type="entry name" value="Glyoxalase/Bleomycin resistance protein/Dihydroxybiphenyl dioxygenase"/>
    <property type="match status" value="1"/>
</dbReference>
<gene>
    <name evidence="2" type="ORF">AAT16_09975</name>
    <name evidence="3" type="ORF">SAMN05216235_2468</name>
</gene>
<dbReference type="AlphaFoldDB" id="A0A0F7HN62"/>
<reference evidence="4" key="2">
    <citation type="submission" date="2015-04" db="EMBL/GenBank/DDBJ databases">
        <title>Complete genome sequence of Salinicoccus halodurans strain H3B36, isolated from the Qaidam basin of China.</title>
        <authorList>
            <person name="Ma Y."/>
            <person name="Jiang K."/>
            <person name="Xue Y."/>
        </authorList>
    </citation>
    <scope>NUCLEOTIDE SEQUENCE [LARGE SCALE GENOMIC DNA]</scope>
    <source>
        <strain evidence="4">H3B36</strain>
    </source>
</reference>
<sequence>MAVNPYFMFEKEAGEAAELYETAFQTQPAELMTYGEVPGGEYEDSPDKELIIHGKINVGGTEIMFSDGGGQSDIVKGNNITVAVTDKRLGYITHAYDVLRDRGQVEMELQETFFAKGHAMLTDEFGIKWQLSCPNT</sequence>
<name>A0A0F7HN62_9STAP</name>
<dbReference type="PANTHER" id="PTHR33990:SF1">
    <property type="entry name" value="PROTEIN YJDN"/>
    <property type="match status" value="1"/>
</dbReference>
<dbReference type="Proteomes" id="UP000183090">
    <property type="component" value="Unassembled WGS sequence"/>
</dbReference>
<evidence type="ECO:0000259" key="1">
    <source>
        <dbReference type="Pfam" id="PF06983"/>
    </source>
</evidence>
<dbReference type="EMBL" id="CP011366">
    <property type="protein sequence ID" value="AKG74494.1"/>
    <property type="molecule type" value="Genomic_DNA"/>
</dbReference>
<evidence type="ECO:0000313" key="2">
    <source>
        <dbReference type="EMBL" id="AKG74494.1"/>
    </source>
</evidence>